<dbReference type="Pfam" id="PF08450">
    <property type="entry name" value="SGL"/>
    <property type="match status" value="1"/>
</dbReference>
<comment type="caution">
    <text evidence="2">The sequence shown here is derived from an EMBL/GenBank/DDBJ whole genome shotgun (WGS) entry which is preliminary data.</text>
</comment>
<name>A0ABU9Y6C5_9SPHN</name>
<dbReference type="Proteomes" id="UP001419910">
    <property type="component" value="Unassembled WGS sequence"/>
</dbReference>
<feature type="domain" description="SMP-30/Gluconolactonase/LRE-like region" evidence="1">
    <location>
        <begin position="14"/>
        <end position="286"/>
    </location>
</feature>
<dbReference type="EMBL" id="JBDIME010000016">
    <property type="protein sequence ID" value="MEN2791347.1"/>
    <property type="molecule type" value="Genomic_DNA"/>
</dbReference>
<reference evidence="2 3" key="1">
    <citation type="submission" date="2024-05" db="EMBL/GenBank/DDBJ databases">
        <authorList>
            <person name="Liu Q."/>
            <person name="Xin Y.-H."/>
        </authorList>
    </citation>
    <scope>NUCLEOTIDE SEQUENCE [LARGE SCALE GENOMIC DNA]</scope>
    <source>
        <strain evidence="2 3">CGMCC 1.10181</strain>
    </source>
</reference>
<keyword evidence="3" id="KW-1185">Reference proteome</keyword>
<dbReference type="SUPFAM" id="SSF63829">
    <property type="entry name" value="Calcium-dependent phosphotriesterase"/>
    <property type="match status" value="1"/>
</dbReference>
<dbReference type="InterPro" id="IPR051262">
    <property type="entry name" value="SMP-30/CGR1_Lactonase"/>
</dbReference>
<dbReference type="RefSeq" id="WP_343892398.1">
    <property type="nucleotide sequence ID" value="NZ_BAAAEH010000059.1"/>
</dbReference>
<evidence type="ECO:0000313" key="2">
    <source>
        <dbReference type="EMBL" id="MEN2791347.1"/>
    </source>
</evidence>
<dbReference type="InterPro" id="IPR013658">
    <property type="entry name" value="SGL"/>
</dbReference>
<gene>
    <name evidence="2" type="ORF">ABC974_17055</name>
</gene>
<protein>
    <submittedName>
        <fullName evidence="2">SMP-30/gluconolactonase/LRE family protein</fullName>
    </submittedName>
</protein>
<dbReference type="PANTHER" id="PTHR47572">
    <property type="entry name" value="LIPOPROTEIN-RELATED"/>
    <property type="match status" value="1"/>
</dbReference>
<accession>A0ABU9Y6C5</accession>
<dbReference type="Gene3D" id="2.120.10.30">
    <property type="entry name" value="TolB, C-terminal domain"/>
    <property type="match status" value="1"/>
</dbReference>
<dbReference type="InterPro" id="IPR011042">
    <property type="entry name" value="6-blade_b-propeller_TolB-like"/>
</dbReference>
<evidence type="ECO:0000259" key="1">
    <source>
        <dbReference type="Pfam" id="PF08450"/>
    </source>
</evidence>
<organism evidence="2 3">
    <name type="scientific">Sphingomonas oligophenolica</name>
    <dbReference type="NCBI Taxonomy" id="301154"/>
    <lineage>
        <taxon>Bacteria</taxon>
        <taxon>Pseudomonadati</taxon>
        <taxon>Pseudomonadota</taxon>
        <taxon>Alphaproteobacteria</taxon>
        <taxon>Sphingomonadales</taxon>
        <taxon>Sphingomonadaceae</taxon>
        <taxon>Sphingomonas</taxon>
    </lineage>
</organism>
<evidence type="ECO:0000313" key="3">
    <source>
        <dbReference type="Proteomes" id="UP001419910"/>
    </source>
</evidence>
<dbReference type="PANTHER" id="PTHR47572:SF5">
    <property type="entry name" value="BLR2277 PROTEIN"/>
    <property type="match status" value="1"/>
</dbReference>
<sequence>MSLAWREVTDGLSFPEGPIALQDGSVIVVEIERGCLTRISPSGEKRLVAQLGGGPNGAAIGPDGQCYVCNNGGFEWHREADGYLRIVGRASDYRTGRIERVDLDTGAVTLLYDSCDGVALKGPNDIVFDRSGGFWFTDMGKTYGRQMDRGAVYYARLDGSLIKEAIFPILTPNGVALSPDDKTLYVSETETSRLWSFEIVGEGEVVKLSWPSPNGGRLLHGLPGYQRFDSMAVEACGNICVGTLVRGGISVISPAGELVEFHDGPELFCTNICFGGIGMRTAFVTLSGTGRLMAVDWPRPGQPLHDPLTARP</sequence>
<proteinExistence type="predicted"/>